<evidence type="ECO:0000256" key="1">
    <source>
        <dbReference type="SAM" id="Coils"/>
    </source>
</evidence>
<dbReference type="EMBL" id="JBJUIK010000001">
    <property type="protein sequence ID" value="KAL3537371.1"/>
    <property type="molecule type" value="Genomic_DNA"/>
</dbReference>
<dbReference type="Proteomes" id="UP001630127">
    <property type="component" value="Unassembled WGS sequence"/>
</dbReference>
<sequence length="114" mass="13579">MIKFASEGDRKENDEVQEGRKSKEQLIQQVDLYNIEKLKTQRAFEELEKEKQQLLAKLGVLENKVYMIQTNLQERSQESYEEIELHGKLLKKIEAKDSQLTPEKQKRRDVVCWL</sequence>
<comment type="caution">
    <text evidence="3">The sequence shown here is derived from an EMBL/GenBank/DDBJ whole genome shotgun (WGS) entry which is preliminary data.</text>
</comment>
<protein>
    <submittedName>
        <fullName evidence="3">Uncharacterized protein</fullName>
    </submittedName>
</protein>
<reference evidence="3 4" key="1">
    <citation type="submission" date="2024-11" db="EMBL/GenBank/DDBJ databases">
        <title>A near-complete genome assembly of Cinchona calisaya.</title>
        <authorList>
            <person name="Lian D.C."/>
            <person name="Zhao X.W."/>
            <person name="Wei L."/>
        </authorList>
    </citation>
    <scope>NUCLEOTIDE SEQUENCE [LARGE SCALE GENOMIC DNA]</scope>
    <source>
        <tissue evidence="3">Nenye</tissue>
    </source>
</reference>
<keyword evidence="1" id="KW-0175">Coiled coil</keyword>
<evidence type="ECO:0000313" key="3">
    <source>
        <dbReference type="EMBL" id="KAL3537371.1"/>
    </source>
</evidence>
<gene>
    <name evidence="3" type="ORF">ACH5RR_000737</name>
</gene>
<evidence type="ECO:0000313" key="4">
    <source>
        <dbReference type="Proteomes" id="UP001630127"/>
    </source>
</evidence>
<keyword evidence="4" id="KW-1185">Reference proteome</keyword>
<feature type="coiled-coil region" evidence="1">
    <location>
        <begin position="30"/>
        <end position="64"/>
    </location>
</feature>
<evidence type="ECO:0000256" key="2">
    <source>
        <dbReference type="SAM" id="MobiDB-lite"/>
    </source>
</evidence>
<dbReference type="AlphaFoldDB" id="A0ABD3B1R9"/>
<feature type="region of interest" description="Disordered" evidence="2">
    <location>
        <begin position="1"/>
        <end position="23"/>
    </location>
</feature>
<organism evidence="3 4">
    <name type="scientific">Cinchona calisaya</name>
    <dbReference type="NCBI Taxonomy" id="153742"/>
    <lineage>
        <taxon>Eukaryota</taxon>
        <taxon>Viridiplantae</taxon>
        <taxon>Streptophyta</taxon>
        <taxon>Embryophyta</taxon>
        <taxon>Tracheophyta</taxon>
        <taxon>Spermatophyta</taxon>
        <taxon>Magnoliopsida</taxon>
        <taxon>eudicotyledons</taxon>
        <taxon>Gunneridae</taxon>
        <taxon>Pentapetalae</taxon>
        <taxon>asterids</taxon>
        <taxon>lamiids</taxon>
        <taxon>Gentianales</taxon>
        <taxon>Rubiaceae</taxon>
        <taxon>Cinchonoideae</taxon>
        <taxon>Cinchoneae</taxon>
        <taxon>Cinchona</taxon>
    </lineage>
</organism>
<proteinExistence type="predicted"/>
<name>A0ABD3B1R9_9GENT</name>
<accession>A0ABD3B1R9</accession>